<accession>A0ABY9X403</accession>
<dbReference type="InterPro" id="IPR000600">
    <property type="entry name" value="ROK"/>
</dbReference>
<dbReference type="Gene3D" id="3.30.420.40">
    <property type="match status" value="2"/>
</dbReference>
<name>A0ABY9X403_9BACT</name>
<dbReference type="InterPro" id="IPR043129">
    <property type="entry name" value="ATPase_NBD"/>
</dbReference>
<sequence>MPRAAAAPRPSPRKKTPRESSSSASGPRTLAIDIGGSGLKALVLGPDGTPLSERQRVATPKPATTQAVMRTLMKLIKPLGKFERVSVGFPGVVEEGVTKTAHNLHKSWEDFDLAQALSKATGRPTRVLNDAGVQGFGVIEGRGVEMVLTLGTGLGCALYVDGKYVPNIELAHHPFRHGKTYEEYVGDAALKRVGKKKWNKHVQRVLEQVQPIFNPQKIYLGGGNARLVDFPLPKNVKLTENIAGLLGGNALWKDEPLPR</sequence>
<evidence type="ECO:0000313" key="2">
    <source>
        <dbReference type="EMBL" id="WNG50143.1"/>
    </source>
</evidence>
<reference evidence="2 3" key="1">
    <citation type="submission" date="2019-08" db="EMBL/GenBank/DDBJ databases">
        <title>Archangium and Cystobacter genomes.</title>
        <authorList>
            <person name="Chen I.-C.K."/>
            <person name="Wielgoss S."/>
        </authorList>
    </citation>
    <scope>NUCLEOTIDE SEQUENCE [LARGE SCALE GENOMIC DNA]</scope>
    <source>
        <strain evidence="2 3">Cbm 6</strain>
    </source>
</reference>
<dbReference type="EMBL" id="CP043494">
    <property type="protein sequence ID" value="WNG50143.1"/>
    <property type="molecule type" value="Genomic_DNA"/>
</dbReference>
<dbReference type="RefSeq" id="WP_395808871.1">
    <property type="nucleotide sequence ID" value="NZ_CP043494.1"/>
</dbReference>
<dbReference type="Pfam" id="PF00480">
    <property type="entry name" value="ROK"/>
    <property type="match status" value="1"/>
</dbReference>
<evidence type="ECO:0000313" key="3">
    <source>
        <dbReference type="Proteomes" id="UP001611383"/>
    </source>
</evidence>
<dbReference type="SUPFAM" id="SSF53067">
    <property type="entry name" value="Actin-like ATPase domain"/>
    <property type="match status" value="1"/>
</dbReference>
<evidence type="ECO:0000256" key="1">
    <source>
        <dbReference type="SAM" id="MobiDB-lite"/>
    </source>
</evidence>
<dbReference type="PANTHER" id="PTHR18964">
    <property type="entry name" value="ROK (REPRESSOR, ORF, KINASE) FAMILY"/>
    <property type="match status" value="1"/>
</dbReference>
<feature type="region of interest" description="Disordered" evidence="1">
    <location>
        <begin position="1"/>
        <end position="30"/>
    </location>
</feature>
<dbReference type="Proteomes" id="UP001611383">
    <property type="component" value="Chromosome"/>
</dbReference>
<organism evidence="2 3">
    <name type="scientific">Archangium minus</name>
    <dbReference type="NCBI Taxonomy" id="83450"/>
    <lineage>
        <taxon>Bacteria</taxon>
        <taxon>Pseudomonadati</taxon>
        <taxon>Myxococcota</taxon>
        <taxon>Myxococcia</taxon>
        <taxon>Myxococcales</taxon>
        <taxon>Cystobacterineae</taxon>
        <taxon>Archangiaceae</taxon>
        <taxon>Archangium</taxon>
    </lineage>
</organism>
<gene>
    <name evidence="2" type="ORF">F0U60_42980</name>
</gene>
<dbReference type="CDD" id="cd24058">
    <property type="entry name" value="ASKHA_NBD_ROK_PPGK"/>
    <property type="match status" value="1"/>
</dbReference>
<protein>
    <submittedName>
        <fullName evidence="2">ROK family protein</fullName>
    </submittedName>
</protein>
<keyword evidence="3" id="KW-1185">Reference proteome</keyword>
<proteinExistence type="predicted"/>